<dbReference type="PANTHER" id="PTHR11476:SF7">
    <property type="entry name" value="HISTIDINE--TRNA LIGASE"/>
    <property type="match status" value="1"/>
</dbReference>
<evidence type="ECO:0000256" key="9">
    <source>
        <dbReference type="HAMAP-Rule" id="MF_00127"/>
    </source>
</evidence>
<dbReference type="InterPro" id="IPR015807">
    <property type="entry name" value="His-tRNA-ligase"/>
</dbReference>
<evidence type="ECO:0000313" key="11">
    <source>
        <dbReference type="EMBL" id="GGC55782.1"/>
    </source>
</evidence>
<evidence type="ECO:0000256" key="5">
    <source>
        <dbReference type="ARBA" id="ARBA00022840"/>
    </source>
</evidence>
<evidence type="ECO:0000256" key="3">
    <source>
        <dbReference type="ARBA" id="ARBA00022598"/>
    </source>
</evidence>
<dbReference type="NCBIfam" id="TIGR00442">
    <property type="entry name" value="hisS"/>
    <property type="match status" value="1"/>
</dbReference>
<keyword evidence="3 9" id="KW-0436">Ligase</keyword>
<dbReference type="PROSITE" id="PS50862">
    <property type="entry name" value="AA_TRNA_LIGASE_II"/>
    <property type="match status" value="1"/>
</dbReference>
<name>A0ABQ1N6P5_9BACT</name>
<evidence type="ECO:0000256" key="8">
    <source>
        <dbReference type="ARBA" id="ARBA00047639"/>
    </source>
</evidence>
<dbReference type="Gene3D" id="3.40.50.800">
    <property type="entry name" value="Anticodon-binding domain"/>
    <property type="match status" value="1"/>
</dbReference>
<keyword evidence="7 9" id="KW-0030">Aminoacyl-tRNA synthetase</keyword>
<feature type="domain" description="Aminoacyl-transfer RNA synthetases class-II family profile" evidence="10">
    <location>
        <begin position="1"/>
        <end position="403"/>
    </location>
</feature>
<comment type="catalytic activity">
    <reaction evidence="8 9">
        <text>tRNA(His) + L-histidine + ATP = L-histidyl-tRNA(His) + AMP + diphosphate + H(+)</text>
        <dbReference type="Rhea" id="RHEA:17313"/>
        <dbReference type="Rhea" id="RHEA-COMP:9665"/>
        <dbReference type="Rhea" id="RHEA-COMP:9689"/>
        <dbReference type="ChEBI" id="CHEBI:15378"/>
        <dbReference type="ChEBI" id="CHEBI:30616"/>
        <dbReference type="ChEBI" id="CHEBI:33019"/>
        <dbReference type="ChEBI" id="CHEBI:57595"/>
        <dbReference type="ChEBI" id="CHEBI:78442"/>
        <dbReference type="ChEBI" id="CHEBI:78527"/>
        <dbReference type="ChEBI" id="CHEBI:456215"/>
        <dbReference type="EC" id="6.1.1.21"/>
    </reaction>
</comment>
<dbReference type="HAMAP" id="MF_00127">
    <property type="entry name" value="His_tRNA_synth"/>
    <property type="match status" value="1"/>
</dbReference>
<dbReference type="Pfam" id="PF13393">
    <property type="entry name" value="tRNA-synt_His"/>
    <property type="match status" value="1"/>
</dbReference>
<evidence type="ECO:0000313" key="12">
    <source>
        <dbReference type="Proteomes" id="UP000636010"/>
    </source>
</evidence>
<comment type="similarity">
    <text evidence="1 9">Belongs to the class-II aminoacyl-tRNA synthetase family.</text>
</comment>
<dbReference type="InterPro" id="IPR004516">
    <property type="entry name" value="HisRS/HisZ"/>
</dbReference>
<dbReference type="CDD" id="cd00859">
    <property type="entry name" value="HisRS_anticodon"/>
    <property type="match status" value="1"/>
</dbReference>
<dbReference type="Proteomes" id="UP000636010">
    <property type="component" value="Unassembled WGS sequence"/>
</dbReference>
<dbReference type="InterPro" id="IPR036621">
    <property type="entry name" value="Anticodon-bd_dom_sf"/>
</dbReference>
<dbReference type="EC" id="6.1.1.21" evidence="9"/>
<dbReference type="InterPro" id="IPR045864">
    <property type="entry name" value="aa-tRNA-synth_II/BPL/LPL"/>
</dbReference>
<dbReference type="SUPFAM" id="SSF55681">
    <property type="entry name" value="Class II aaRS and biotin synthetases"/>
    <property type="match status" value="1"/>
</dbReference>
<accession>A0ABQ1N6P5</accession>
<dbReference type="PANTHER" id="PTHR11476">
    <property type="entry name" value="HISTIDYL-TRNA SYNTHETASE"/>
    <property type="match status" value="1"/>
</dbReference>
<reference evidence="12" key="1">
    <citation type="journal article" date="2019" name="Int. J. Syst. Evol. Microbiol.">
        <title>The Global Catalogue of Microorganisms (GCM) 10K type strain sequencing project: providing services to taxonomists for standard genome sequencing and annotation.</title>
        <authorList>
            <consortium name="The Broad Institute Genomics Platform"/>
            <consortium name="The Broad Institute Genome Sequencing Center for Infectious Disease"/>
            <person name="Wu L."/>
            <person name="Ma J."/>
        </authorList>
    </citation>
    <scope>NUCLEOTIDE SEQUENCE [LARGE SCALE GENOMIC DNA]</scope>
    <source>
        <strain evidence="12">CGMCC 1.10832</strain>
    </source>
</reference>
<keyword evidence="6 9" id="KW-0648">Protein biosynthesis</keyword>
<evidence type="ECO:0000259" key="10">
    <source>
        <dbReference type="PROSITE" id="PS50862"/>
    </source>
</evidence>
<evidence type="ECO:0000256" key="4">
    <source>
        <dbReference type="ARBA" id="ARBA00022741"/>
    </source>
</evidence>
<dbReference type="InterPro" id="IPR033656">
    <property type="entry name" value="HisRS_anticodon"/>
</dbReference>
<sequence>MSKQKPSLPKGTRDFGPAEMGKRHFILETIKKVYQKYGYAPIETPSMENLSVLQGKYGDEGDQLLFKILNSGDFLSKTDQEDISSSRNLLPKISEKGLRYDLTVPFARFVVMHQHELNFPFKRYQIQPVWRADRPQKGRYREFYQCDADAIGTDSLLCEAEIVLMIHEVFEKLQAKQPNSLDYAIKINNRKVLSGIVEVIGASGKETDFAVAIDKLDKIGQEKVKEELIDRGFPTESLQKIDPLFSLSGDNRQQLNHLKTFLSTSEIGLKGVAELEEVLTILEGFGAEVPQLEIDVTLARGLSYYTGAIFEVKPKNVEMGSISGGGRYDGLTDNFGLPNVSGVGISFGVDRIYDVLEELNLFPESNQETTQVLIVAFDEETWKYSLKALNALRVQGIKSELYPEPVKLKKQMKYGNDKNIPYVIVIGSEEMKSGKLTFKNMQEGSQSNVELPEIIKQLTNSSVN</sequence>
<organism evidence="11 12">
    <name type="scientific">Marivirga lumbricoides</name>
    <dbReference type="NCBI Taxonomy" id="1046115"/>
    <lineage>
        <taxon>Bacteria</taxon>
        <taxon>Pseudomonadati</taxon>
        <taxon>Bacteroidota</taxon>
        <taxon>Cytophagia</taxon>
        <taxon>Cytophagales</taxon>
        <taxon>Marivirgaceae</taxon>
        <taxon>Marivirga</taxon>
    </lineage>
</organism>
<comment type="caution">
    <text evidence="11">The sequence shown here is derived from an EMBL/GenBank/DDBJ whole genome shotgun (WGS) entry which is preliminary data.</text>
</comment>
<comment type="subunit">
    <text evidence="2 9">Homodimer.</text>
</comment>
<dbReference type="Gene3D" id="3.30.930.10">
    <property type="entry name" value="Bira Bifunctional Protein, Domain 2"/>
    <property type="match status" value="1"/>
</dbReference>
<dbReference type="InterPro" id="IPR004154">
    <property type="entry name" value="Anticodon-bd"/>
</dbReference>
<dbReference type="GO" id="GO:0016874">
    <property type="term" value="F:ligase activity"/>
    <property type="evidence" value="ECO:0007669"/>
    <property type="project" value="UniProtKB-KW"/>
</dbReference>
<proteinExistence type="inferred from homology"/>
<dbReference type="PIRSF" id="PIRSF001549">
    <property type="entry name" value="His-tRNA_synth"/>
    <property type="match status" value="1"/>
</dbReference>
<keyword evidence="4 9" id="KW-0547">Nucleotide-binding</keyword>
<protein>
    <recommendedName>
        <fullName evidence="9">Histidine--tRNA ligase</fullName>
        <ecNumber evidence="9">6.1.1.21</ecNumber>
    </recommendedName>
    <alternativeName>
        <fullName evidence="9">Histidyl-tRNA synthetase</fullName>
        <shortName evidence="9">HisRS</shortName>
    </alternativeName>
</protein>
<dbReference type="RefSeq" id="WP_188467790.1">
    <property type="nucleotide sequence ID" value="NZ_BAABHU010000025.1"/>
</dbReference>
<evidence type="ECO:0000256" key="7">
    <source>
        <dbReference type="ARBA" id="ARBA00023146"/>
    </source>
</evidence>
<dbReference type="InterPro" id="IPR041715">
    <property type="entry name" value="HisRS-like_core"/>
</dbReference>
<gene>
    <name evidence="9 11" type="primary">hisS</name>
    <name evidence="11" type="ORF">GCM10011506_46830</name>
</gene>
<keyword evidence="12" id="KW-1185">Reference proteome</keyword>
<keyword evidence="5 9" id="KW-0067">ATP-binding</keyword>
<dbReference type="CDD" id="cd00773">
    <property type="entry name" value="HisRS-like_core"/>
    <property type="match status" value="1"/>
</dbReference>
<dbReference type="Pfam" id="PF03129">
    <property type="entry name" value="HGTP_anticodon"/>
    <property type="match status" value="1"/>
</dbReference>
<evidence type="ECO:0000256" key="2">
    <source>
        <dbReference type="ARBA" id="ARBA00011738"/>
    </source>
</evidence>
<keyword evidence="9" id="KW-0963">Cytoplasm</keyword>
<dbReference type="EMBL" id="BMEC01000025">
    <property type="protein sequence ID" value="GGC55782.1"/>
    <property type="molecule type" value="Genomic_DNA"/>
</dbReference>
<dbReference type="SUPFAM" id="SSF52954">
    <property type="entry name" value="Class II aaRS ABD-related"/>
    <property type="match status" value="1"/>
</dbReference>
<dbReference type="InterPro" id="IPR006195">
    <property type="entry name" value="aa-tRNA-synth_II"/>
</dbReference>
<evidence type="ECO:0000256" key="6">
    <source>
        <dbReference type="ARBA" id="ARBA00022917"/>
    </source>
</evidence>
<comment type="subcellular location">
    <subcellularLocation>
        <location evidence="9">Cytoplasm</location>
    </subcellularLocation>
</comment>
<evidence type="ECO:0000256" key="1">
    <source>
        <dbReference type="ARBA" id="ARBA00008226"/>
    </source>
</evidence>